<proteinExistence type="predicted"/>
<dbReference type="RefSeq" id="WP_098514311.1">
    <property type="nucleotide sequence ID" value="NZ_JBIAKZ010000051.1"/>
</dbReference>
<protein>
    <submittedName>
        <fullName evidence="2">Ribosomal protein S12 methylthiotransferase accessory factor</fullName>
    </submittedName>
</protein>
<organism evidence="2 3">
    <name type="scientific">Amycolatopsis sulphurea</name>
    <dbReference type="NCBI Taxonomy" id="76022"/>
    <lineage>
        <taxon>Bacteria</taxon>
        <taxon>Bacillati</taxon>
        <taxon>Actinomycetota</taxon>
        <taxon>Actinomycetes</taxon>
        <taxon>Pseudonocardiales</taxon>
        <taxon>Pseudonocardiaceae</taxon>
        <taxon>Amycolatopsis</taxon>
    </lineage>
</organism>
<accession>A0A2A9FJL9</accession>
<dbReference type="Pfam" id="PF02624">
    <property type="entry name" value="YcaO"/>
    <property type="match status" value="1"/>
</dbReference>
<dbReference type="InterPro" id="IPR003776">
    <property type="entry name" value="YcaO-like_dom"/>
</dbReference>
<dbReference type="GO" id="GO:0005840">
    <property type="term" value="C:ribosome"/>
    <property type="evidence" value="ECO:0007669"/>
    <property type="project" value="UniProtKB-KW"/>
</dbReference>
<evidence type="ECO:0000313" key="3">
    <source>
        <dbReference type="Proteomes" id="UP000243542"/>
    </source>
</evidence>
<sequence>MTTPAGAKVFFAGTHRVRRPDETWAVIEPLLARYGVTRVADVTGLDVLGVPVMMAVRPLARSLTVSQGKGQTAVLARISAAMESIELWHAENVPNPVRHHATPAAELGLPYRIAGVVTGPGSLVTETTPLDWVEAFDTGSGAAVPVPWPLVSLPPPVRPWTPPGFLWSSNGLASGNNRSEAGLHAIYEIIERDSLSRIPLGAPWSYIDPGSLADDVCAPLIDRIRSAGATVTITTVDGRFGVPCFAARVWSQDFPVACGGWGTHLDPHVALSRALTEAVQSRLTGIAGSRDDLPAVYQRVRLSTENLVEPDGPRLTWADYTPPGPGAFADVDAELAWLSARVRDIAGTGPLLADLSTTDEFSVVKVTIPKTLFDTEYLHTGA</sequence>
<dbReference type="PANTHER" id="PTHR37809">
    <property type="entry name" value="RIBOSOMAL PROTEIN S12 METHYLTHIOTRANSFERASE ACCESSORY FACTOR YCAO"/>
    <property type="match status" value="1"/>
</dbReference>
<feature type="domain" description="YcaO" evidence="1">
    <location>
        <begin position="68"/>
        <end position="382"/>
    </location>
</feature>
<gene>
    <name evidence="2" type="ORF">ATK36_5870</name>
</gene>
<dbReference type="AlphaFoldDB" id="A0A2A9FJL9"/>
<keyword evidence="3" id="KW-1185">Reference proteome</keyword>
<keyword evidence="2" id="KW-0689">Ribosomal protein</keyword>
<dbReference type="EMBL" id="PDJK01000002">
    <property type="protein sequence ID" value="PFG50625.1"/>
    <property type="molecule type" value="Genomic_DNA"/>
</dbReference>
<dbReference type="PANTHER" id="PTHR37809:SF1">
    <property type="entry name" value="RIBOSOMAL PROTEIN S12 METHYLTHIOTRANSFERASE ACCESSORY FACTOR YCAO"/>
    <property type="match status" value="1"/>
</dbReference>
<evidence type="ECO:0000313" key="2">
    <source>
        <dbReference type="EMBL" id="PFG50625.1"/>
    </source>
</evidence>
<keyword evidence="2" id="KW-0687">Ribonucleoprotein</keyword>
<dbReference type="Gene3D" id="3.30.160.660">
    <property type="match status" value="1"/>
</dbReference>
<dbReference type="NCBIfam" id="TIGR00702">
    <property type="entry name" value="YcaO-type kinase domain"/>
    <property type="match status" value="1"/>
</dbReference>
<comment type="caution">
    <text evidence="2">The sequence shown here is derived from an EMBL/GenBank/DDBJ whole genome shotgun (WGS) entry which is preliminary data.</text>
</comment>
<dbReference type="PROSITE" id="PS51664">
    <property type="entry name" value="YCAO"/>
    <property type="match status" value="1"/>
</dbReference>
<evidence type="ECO:0000259" key="1">
    <source>
        <dbReference type="PROSITE" id="PS51664"/>
    </source>
</evidence>
<name>A0A2A9FJL9_9PSEU</name>
<reference evidence="2 3" key="1">
    <citation type="submission" date="2017-10" db="EMBL/GenBank/DDBJ databases">
        <title>Sequencing the genomes of 1000 actinobacteria strains.</title>
        <authorList>
            <person name="Klenk H.-P."/>
        </authorList>
    </citation>
    <scope>NUCLEOTIDE SEQUENCE [LARGE SCALE GENOMIC DNA]</scope>
    <source>
        <strain evidence="2 3">DSM 46092</strain>
    </source>
</reference>
<dbReference type="Proteomes" id="UP000243542">
    <property type="component" value="Unassembled WGS sequence"/>
</dbReference>
<dbReference type="GO" id="GO:0016740">
    <property type="term" value="F:transferase activity"/>
    <property type="evidence" value="ECO:0007669"/>
    <property type="project" value="UniProtKB-KW"/>
</dbReference>
<keyword evidence="2" id="KW-0808">Transferase</keyword>